<name>A0A162AHA3_9GAMM</name>
<proteinExistence type="predicted"/>
<accession>A0A162AHA3</accession>
<dbReference type="PATRIC" id="fig|1365251.3.peg.2920"/>
<dbReference type="AlphaFoldDB" id="A0A162AHA3"/>
<keyword evidence="1" id="KW-0812">Transmembrane</keyword>
<keyword evidence="1" id="KW-0472">Membrane</keyword>
<dbReference type="RefSeq" id="WP_063362321.1">
    <property type="nucleotide sequence ID" value="NZ_AUXZ01000079.1"/>
</dbReference>
<evidence type="ECO:0000256" key="1">
    <source>
        <dbReference type="SAM" id="Phobius"/>
    </source>
</evidence>
<evidence type="ECO:0000313" key="3">
    <source>
        <dbReference type="Proteomes" id="UP000076503"/>
    </source>
</evidence>
<feature type="transmembrane region" description="Helical" evidence="1">
    <location>
        <begin position="80"/>
        <end position="100"/>
    </location>
</feature>
<gene>
    <name evidence="2" type="ORF">N476_18080</name>
</gene>
<keyword evidence="1" id="KW-1133">Transmembrane helix</keyword>
<reference evidence="2 3" key="1">
    <citation type="submission" date="2013-07" db="EMBL/GenBank/DDBJ databases">
        <title>Comparative Genomic and Metabolomic Analysis of Twelve Strains of Pseudoalteromonas luteoviolacea.</title>
        <authorList>
            <person name="Vynne N.G."/>
            <person name="Mansson M."/>
            <person name="Gram L."/>
        </authorList>
    </citation>
    <scope>NUCLEOTIDE SEQUENCE [LARGE SCALE GENOMIC DNA]</scope>
    <source>
        <strain evidence="2 3">H33</strain>
    </source>
</reference>
<dbReference type="OrthoDB" id="6316257at2"/>
<sequence length="129" mass="14983">MSKEPWINSDFFAGEPLTGNREGLEKLKCAIEQALNDSCTVECHYSCTENVIINLENKECYNEKLNLDERSKLKKVRDDLIAFLFCAWFIILPFVAVGLITYEVYFEPELECHCLIPVQPKQVIKLPWH</sequence>
<dbReference type="EMBL" id="AUXZ01000079">
    <property type="protein sequence ID" value="KZN49914.1"/>
    <property type="molecule type" value="Genomic_DNA"/>
</dbReference>
<dbReference type="Proteomes" id="UP000076503">
    <property type="component" value="Unassembled WGS sequence"/>
</dbReference>
<evidence type="ECO:0000313" key="2">
    <source>
        <dbReference type="EMBL" id="KZN49914.1"/>
    </source>
</evidence>
<comment type="caution">
    <text evidence="2">The sequence shown here is derived from an EMBL/GenBank/DDBJ whole genome shotgun (WGS) entry which is preliminary data.</text>
</comment>
<protein>
    <submittedName>
        <fullName evidence="2">Uncharacterized protein</fullName>
    </submittedName>
</protein>
<organism evidence="2 3">
    <name type="scientific">Pseudoalteromonas luteoviolacea H33</name>
    <dbReference type="NCBI Taxonomy" id="1365251"/>
    <lineage>
        <taxon>Bacteria</taxon>
        <taxon>Pseudomonadati</taxon>
        <taxon>Pseudomonadota</taxon>
        <taxon>Gammaproteobacteria</taxon>
        <taxon>Alteromonadales</taxon>
        <taxon>Pseudoalteromonadaceae</taxon>
        <taxon>Pseudoalteromonas</taxon>
    </lineage>
</organism>